<dbReference type="GO" id="GO:0005980">
    <property type="term" value="P:glycogen catabolic process"/>
    <property type="evidence" value="ECO:0007669"/>
    <property type="project" value="TreeGrafter"/>
</dbReference>
<comment type="similarity">
    <text evidence="3 11">Belongs to the glycogen phosphorylase family.</text>
</comment>
<evidence type="ECO:0000256" key="9">
    <source>
        <dbReference type="ARBA" id="ARBA00025174"/>
    </source>
</evidence>
<dbReference type="InterPro" id="IPR000811">
    <property type="entry name" value="Glyco_trans_35"/>
</dbReference>
<keyword evidence="6 11" id="KW-0808">Transferase</keyword>
<dbReference type="CDD" id="cd04300">
    <property type="entry name" value="GT35_Glycogen_Phosphorylase"/>
    <property type="match status" value="1"/>
</dbReference>
<keyword evidence="13" id="KW-1185">Reference proteome</keyword>
<comment type="function">
    <text evidence="11">Allosteric enzyme that catalyzes the rate-limiting step in glycogen catabolism, the phosphorolytic cleavage of glycogen to produce glucose-1-phosphate, and plays a central role in maintaining cellular and organismal glucose homeostasis.</text>
</comment>
<dbReference type="RefSeq" id="WP_015723448.1">
    <property type="nucleotide sequence ID" value="NC_014972.1"/>
</dbReference>
<dbReference type="PANTHER" id="PTHR11468:SF3">
    <property type="entry name" value="GLYCOGEN PHOSPHORYLASE, LIVER FORM"/>
    <property type="match status" value="1"/>
</dbReference>
<evidence type="ECO:0000256" key="2">
    <source>
        <dbReference type="ARBA" id="ARBA00001933"/>
    </source>
</evidence>
<evidence type="ECO:0000256" key="8">
    <source>
        <dbReference type="ARBA" id="ARBA00023277"/>
    </source>
</evidence>
<dbReference type="PANTHER" id="PTHR11468">
    <property type="entry name" value="GLYCOGEN PHOSPHORYLASE"/>
    <property type="match status" value="1"/>
</dbReference>
<accession>A0A7U3YK81</accession>
<evidence type="ECO:0000256" key="11">
    <source>
        <dbReference type="RuleBase" id="RU000587"/>
    </source>
</evidence>
<dbReference type="PIRSF" id="PIRSF000460">
    <property type="entry name" value="Pprylas_GlgP"/>
    <property type="match status" value="1"/>
</dbReference>
<dbReference type="NCBIfam" id="TIGR02093">
    <property type="entry name" value="P_ylase"/>
    <property type="match status" value="1"/>
</dbReference>
<comment type="catalytic activity">
    <reaction evidence="1 11">
        <text>[(1-&gt;4)-alpha-D-glucosyl](n) + phosphate = [(1-&gt;4)-alpha-D-glucosyl](n-1) + alpha-D-glucose 1-phosphate</text>
        <dbReference type="Rhea" id="RHEA:41732"/>
        <dbReference type="Rhea" id="RHEA-COMP:9584"/>
        <dbReference type="Rhea" id="RHEA-COMP:9586"/>
        <dbReference type="ChEBI" id="CHEBI:15444"/>
        <dbReference type="ChEBI" id="CHEBI:43474"/>
        <dbReference type="ChEBI" id="CHEBI:58601"/>
        <dbReference type="EC" id="2.4.1.1"/>
    </reaction>
</comment>
<keyword evidence="4" id="KW-0321">Glycogen metabolism</keyword>
<dbReference type="PROSITE" id="PS00102">
    <property type="entry name" value="PHOSPHORYLASE"/>
    <property type="match status" value="1"/>
</dbReference>
<reference evidence="12 13" key="1">
    <citation type="journal article" date="2011" name="Stand. Genomic Sci.">
        <title>Complete genome sequence of Desulfobulbus propionicus type strain (1pr3).</title>
        <authorList>
            <person name="Pagani I."/>
            <person name="Lapidus A."/>
            <person name="Nolan M."/>
            <person name="Lucas S."/>
            <person name="Hammon N."/>
            <person name="Deshpande S."/>
            <person name="Cheng J.F."/>
            <person name="Chertkov O."/>
            <person name="Davenport K."/>
            <person name="Tapia R."/>
            <person name="Han C."/>
            <person name="Goodwin L."/>
            <person name="Pitluck S."/>
            <person name="Liolios K."/>
            <person name="Mavromatis K."/>
            <person name="Ivanova N."/>
            <person name="Mikhailova N."/>
            <person name="Pati A."/>
            <person name="Chen A."/>
            <person name="Palaniappan K."/>
            <person name="Land M."/>
            <person name="Hauser L."/>
            <person name="Chang Y.J."/>
            <person name="Jeffries C.D."/>
            <person name="Detter J.C."/>
            <person name="Brambilla E."/>
            <person name="Kannan K.P."/>
            <person name="Djao O.D."/>
            <person name="Rohde M."/>
            <person name="Pukall R."/>
            <person name="Spring S."/>
            <person name="Goker M."/>
            <person name="Sikorski J."/>
            <person name="Woyke T."/>
            <person name="Bristow J."/>
            <person name="Eisen J.A."/>
            <person name="Markowitz V."/>
            <person name="Hugenholtz P."/>
            <person name="Kyrpides N.C."/>
            <person name="Klenk H.P."/>
        </authorList>
    </citation>
    <scope>NUCLEOTIDE SEQUENCE [LARGE SCALE GENOMIC DNA]</scope>
    <source>
        <strain evidence="13">ATCC 33891 / DSM 2032 / 1pr3</strain>
    </source>
</reference>
<dbReference type="GO" id="GO:0030170">
    <property type="term" value="F:pyridoxal phosphate binding"/>
    <property type="evidence" value="ECO:0007669"/>
    <property type="project" value="InterPro"/>
</dbReference>
<dbReference type="EMBL" id="CP002364">
    <property type="protein sequence ID" value="ADW16903.1"/>
    <property type="molecule type" value="Genomic_DNA"/>
</dbReference>
<comment type="function">
    <text evidence="9">Phosphorylase is an important allosteric enzyme in carbohydrate metabolism. Enzymes from different sources differ in their regulatory mechanisms and in their natural substrates. However, all known phosphorylases share catalytic and structural properties.</text>
</comment>
<evidence type="ECO:0000256" key="10">
    <source>
        <dbReference type="PIRSR" id="PIRSR000460-1"/>
    </source>
</evidence>
<dbReference type="KEGG" id="dpr:Despr_0728"/>
<dbReference type="InterPro" id="IPR035090">
    <property type="entry name" value="Pyridoxal_P_attach_site"/>
</dbReference>
<dbReference type="GO" id="GO:0008184">
    <property type="term" value="F:glycogen phosphorylase activity"/>
    <property type="evidence" value="ECO:0007669"/>
    <property type="project" value="InterPro"/>
</dbReference>
<dbReference type="GO" id="GO:0005737">
    <property type="term" value="C:cytoplasm"/>
    <property type="evidence" value="ECO:0007669"/>
    <property type="project" value="TreeGrafter"/>
</dbReference>
<dbReference type="EC" id="2.4.1.1" evidence="11"/>
<evidence type="ECO:0000313" key="12">
    <source>
        <dbReference type="EMBL" id="ADW16903.1"/>
    </source>
</evidence>
<keyword evidence="7 10" id="KW-0663">Pyridoxal phosphate</keyword>
<evidence type="ECO:0000256" key="1">
    <source>
        <dbReference type="ARBA" id="ARBA00001275"/>
    </source>
</evidence>
<gene>
    <name evidence="12" type="ordered locus">Despr_0728</name>
</gene>
<keyword evidence="5 11" id="KW-0328">Glycosyltransferase</keyword>
<proteinExistence type="inferred from homology"/>
<dbReference type="AlphaFoldDB" id="A0A7U3YK81"/>
<name>A0A7U3YK81_DESPD</name>
<evidence type="ECO:0000256" key="4">
    <source>
        <dbReference type="ARBA" id="ARBA00022600"/>
    </source>
</evidence>
<protein>
    <recommendedName>
        <fullName evidence="11">Alpha-1,4 glucan phosphorylase</fullName>
        <ecNumber evidence="11">2.4.1.1</ecNumber>
    </recommendedName>
</protein>
<keyword evidence="8 11" id="KW-0119">Carbohydrate metabolism</keyword>
<dbReference type="SUPFAM" id="SSF53756">
    <property type="entry name" value="UDP-Glycosyltransferase/glycogen phosphorylase"/>
    <property type="match status" value="1"/>
</dbReference>
<evidence type="ECO:0000256" key="3">
    <source>
        <dbReference type="ARBA" id="ARBA00006047"/>
    </source>
</evidence>
<evidence type="ECO:0000256" key="5">
    <source>
        <dbReference type="ARBA" id="ARBA00022676"/>
    </source>
</evidence>
<evidence type="ECO:0000256" key="6">
    <source>
        <dbReference type="ARBA" id="ARBA00022679"/>
    </source>
</evidence>
<dbReference type="Pfam" id="PF00343">
    <property type="entry name" value="Phosphorylase"/>
    <property type="match status" value="1"/>
</dbReference>
<dbReference type="Gene3D" id="3.40.50.2000">
    <property type="entry name" value="Glycogen Phosphorylase B"/>
    <property type="match status" value="2"/>
</dbReference>
<sequence>MNQITETPTNNHAYSSIFQGTGVEEFKKCIQHHLMSFQGRDPDRAGDQDVYRALSYALRDVLMEKWIKTQKTFYAGKMKRVYYLSLEFLVGRSLGNAIINMGLMDEVTQALEQLGYDLERLRECEEDAALGNGGLGRLASCFMDSIATMKIPAYGYGIRYDFGLFNQKIVDGYQVETPDSWLRLGSPWMYERTSFMYPVQFYGHVTATTDENGRYRARWTDTEIVMAMACDMLVPGFKNDHVINMRLWRAKASRELDLRFFNAGNYITAVENKVKSETISKVLYPSDDISEGQELRLKQQYFFVAATFQDILRRYRKDNDTFDDFPNQVAVQLNDTHPAIAIPELMRLLLDIEGLGWELAWNICVKTFAYTNHTLMPEALETWPVDMLGRVLPRHLEIIYEINRRFLEEVALCYPGNLRKIQEMSLIDEGPVRRVRMANLAIVGSHSVNGVAALHTELLKNYLFRNFHEMYPDRINSKTNGITPRRWLLKCNQELSGLIGDKIGYDWVVDLDRLRDLETYCDDPAFHQRWQAVKLVNKKRLAKIIAATCCIEVDPETLFDIQVKRIHEYKRQLLNVLHVIHFYQRLITRPEEAVTPRTIIFAGKAAPSYVKAKLIIKLINSVAAVVNNDPRVGSRLKVAFIPNYCVSLAERIIPAADLSEQISTAGTEASGTGNMKFALNGALTIGTLDGANIEIREEVGADNIFIFGMTAEEAEYEKKCKSRKPWQIYERNPEVREIIDAIAGGAFSNGDTELFRPLVNDLLSENDPYLLLLDLESYLQCQRLVGEVYADRATWIRRSILNVARMGKFSSDRTIKEYAEEIWGLKIDR</sequence>
<comment type="cofactor">
    <cofactor evidence="2 11">
        <name>pyridoxal 5'-phosphate</name>
        <dbReference type="ChEBI" id="CHEBI:597326"/>
    </cofactor>
</comment>
<feature type="modified residue" description="N6-(pyridoxal phosphate)lysine" evidence="10">
    <location>
        <position position="676"/>
    </location>
</feature>
<dbReference type="FunFam" id="3.40.50.2000:FF:000002">
    <property type="entry name" value="Alpha-1,4 glucan phosphorylase"/>
    <property type="match status" value="1"/>
</dbReference>
<organism evidence="12 13">
    <name type="scientific">Desulfobulbus propionicus (strain ATCC 33891 / DSM 2032 / VKM B-1956 / 1pr3)</name>
    <dbReference type="NCBI Taxonomy" id="577650"/>
    <lineage>
        <taxon>Bacteria</taxon>
        <taxon>Pseudomonadati</taxon>
        <taxon>Thermodesulfobacteriota</taxon>
        <taxon>Desulfobulbia</taxon>
        <taxon>Desulfobulbales</taxon>
        <taxon>Desulfobulbaceae</taxon>
        <taxon>Desulfobulbus</taxon>
    </lineage>
</organism>
<dbReference type="FunFam" id="3.40.50.2000:FF:000005">
    <property type="entry name" value="Alpha-1,4 glucan phosphorylase"/>
    <property type="match status" value="1"/>
</dbReference>
<evidence type="ECO:0000256" key="7">
    <source>
        <dbReference type="ARBA" id="ARBA00022898"/>
    </source>
</evidence>
<dbReference type="InterPro" id="IPR011833">
    <property type="entry name" value="Glycg_phsphrylas"/>
</dbReference>
<evidence type="ECO:0000313" key="13">
    <source>
        <dbReference type="Proteomes" id="UP000006365"/>
    </source>
</evidence>
<dbReference type="Proteomes" id="UP000006365">
    <property type="component" value="Chromosome"/>
</dbReference>